<accession>D3S009</accession>
<dbReference type="Pfam" id="PF01874">
    <property type="entry name" value="CitG"/>
    <property type="match status" value="1"/>
</dbReference>
<dbReference type="Proteomes" id="UP000002613">
    <property type="component" value="Chromosome"/>
</dbReference>
<reference evidence="2" key="1">
    <citation type="submission" date="2010-02" db="EMBL/GenBank/DDBJ databases">
        <title>Complete sequence of Ferroglobus placidus DSM 10642.</title>
        <authorList>
            <consortium name="US DOE Joint Genome Institute"/>
            <person name="Lucas S."/>
            <person name="Copeland A."/>
            <person name="Lapidus A."/>
            <person name="Cheng J.-F."/>
            <person name="Bruce D."/>
            <person name="Goodwin L."/>
            <person name="Pitluck S."/>
            <person name="Saunders E."/>
            <person name="Brettin T."/>
            <person name="Detter J.C."/>
            <person name="Han C."/>
            <person name="Tapia R."/>
            <person name="Larimer F."/>
            <person name="Land M."/>
            <person name="Hauser L."/>
            <person name="Kyrpides N."/>
            <person name="Ivanova N."/>
            <person name="Holmes D."/>
            <person name="Lovley D."/>
            <person name="Kyrpides N."/>
            <person name="Anderson I.J."/>
            <person name="Woyke T."/>
        </authorList>
    </citation>
    <scope>NUCLEOTIDE SEQUENCE [LARGE SCALE GENOMIC DNA]</scope>
    <source>
        <strain evidence="2">DSM 10642 / AEDII12DO</strain>
    </source>
</reference>
<evidence type="ECO:0000313" key="1">
    <source>
        <dbReference type="EMBL" id="ADC66072.1"/>
    </source>
</evidence>
<protein>
    <submittedName>
        <fullName evidence="1">Triphosphoribosyl-dephospho-CoA protein</fullName>
    </submittedName>
</protein>
<keyword evidence="2" id="KW-1185">Reference proteome</keyword>
<dbReference type="eggNOG" id="arCOG04238">
    <property type="taxonomic scope" value="Archaea"/>
</dbReference>
<dbReference type="STRING" id="589924.Ferp_1934"/>
<dbReference type="EMBL" id="CP001899">
    <property type="protein sequence ID" value="ADC66072.1"/>
    <property type="molecule type" value="Genomic_DNA"/>
</dbReference>
<dbReference type="Gene3D" id="1.10.4200.10">
    <property type="entry name" value="Triphosphoribosyl-dephospho-CoA protein"/>
    <property type="match status" value="1"/>
</dbReference>
<sequence>METKAALSASIALALEVLATPKSGNVDRFHDFEDLKLHDFVISSICSLPSFLKLARGEIGVGEAIYQAINESVKFHGEKNVHFGAFLLLCPLVSSHGDVKKAVENVKNSDWKQSLYVYKAFKLVNPRVLSSKELDLREDETEKEIVEKKLSLYEWMKKAPEENIVAKELTNGYKLSTECKNRILYWSEKFSLEKAIVLAYHEILSKVPDPLIIAKHGKSLAEKITEEAKLRLKDFKELGNFSIFMEFDEKLIERKINPGSVADIVAAGIYLALMEGVRIA</sequence>
<dbReference type="PaxDb" id="589924-Ferp_1934"/>
<dbReference type="PANTHER" id="PTHR42280:SF1">
    <property type="entry name" value="CITG FAMILY PROTEIN"/>
    <property type="match status" value="1"/>
</dbReference>
<gene>
    <name evidence="1" type="ordered locus">Ferp_1934</name>
</gene>
<reference evidence="1 2" key="2">
    <citation type="journal article" date="2011" name="Stand. Genomic Sci.">
        <title>Complete genome sequence of Ferroglobus placidus AEDII12DO.</title>
        <authorList>
            <person name="Anderson I."/>
            <person name="Risso C."/>
            <person name="Holmes D."/>
            <person name="Lucas S."/>
            <person name="Copeland A."/>
            <person name="Lapidus A."/>
            <person name="Cheng J.F."/>
            <person name="Bruce D."/>
            <person name="Goodwin L."/>
            <person name="Pitluck S."/>
            <person name="Saunders E."/>
            <person name="Brettin T."/>
            <person name="Detter J.C."/>
            <person name="Han C."/>
            <person name="Tapia R."/>
            <person name="Larimer F."/>
            <person name="Land M."/>
            <person name="Hauser L."/>
            <person name="Woyke T."/>
            <person name="Lovley D."/>
            <person name="Kyrpides N."/>
            <person name="Ivanova N."/>
        </authorList>
    </citation>
    <scope>NUCLEOTIDE SEQUENCE [LARGE SCALE GENOMIC DNA]</scope>
    <source>
        <strain evidence="2">DSM 10642 / AEDII12DO</strain>
    </source>
</reference>
<dbReference type="AlphaFoldDB" id="D3S009"/>
<dbReference type="RefSeq" id="WP_012966411.1">
    <property type="nucleotide sequence ID" value="NC_013849.1"/>
</dbReference>
<name>D3S009_FERPA</name>
<dbReference type="GO" id="GO:0046917">
    <property type="term" value="F:triphosphoribosyl-dephospho-CoA synthase activity"/>
    <property type="evidence" value="ECO:0007669"/>
    <property type="project" value="InterPro"/>
</dbReference>
<organism evidence="1 2">
    <name type="scientific">Ferroglobus placidus (strain DSM 10642 / AEDII12DO)</name>
    <dbReference type="NCBI Taxonomy" id="589924"/>
    <lineage>
        <taxon>Archaea</taxon>
        <taxon>Methanobacteriati</taxon>
        <taxon>Methanobacteriota</taxon>
        <taxon>Archaeoglobi</taxon>
        <taxon>Archaeoglobales</taxon>
        <taxon>Archaeoglobaceae</taxon>
        <taxon>Ferroglobus</taxon>
    </lineage>
</organism>
<dbReference type="KEGG" id="fpl:Ferp_1934"/>
<dbReference type="GeneID" id="8779465"/>
<proteinExistence type="predicted"/>
<evidence type="ECO:0000313" key="2">
    <source>
        <dbReference type="Proteomes" id="UP000002613"/>
    </source>
</evidence>
<dbReference type="PANTHER" id="PTHR42280">
    <property type="entry name" value="CITG FAMILY PROTEIN"/>
    <property type="match status" value="1"/>
</dbReference>
<dbReference type="OrthoDB" id="85890at2157"/>
<dbReference type="HOGENOM" id="CLU_063627_0_0_2"/>
<dbReference type="GO" id="GO:0005524">
    <property type="term" value="F:ATP binding"/>
    <property type="evidence" value="ECO:0007669"/>
    <property type="project" value="InterPro"/>
</dbReference>
<dbReference type="InterPro" id="IPR002736">
    <property type="entry name" value="CitG"/>
</dbReference>